<accession>A0A1T4W137</accession>
<feature type="chain" id="PRO_5012527026" evidence="1">
    <location>
        <begin position="30"/>
        <end position="537"/>
    </location>
</feature>
<dbReference type="OrthoDB" id="1771092at2"/>
<proteinExistence type="predicted"/>
<dbReference type="AlphaFoldDB" id="A0A1T4W137"/>
<feature type="signal peptide" evidence="1">
    <location>
        <begin position="1"/>
        <end position="29"/>
    </location>
</feature>
<evidence type="ECO:0000256" key="1">
    <source>
        <dbReference type="SAM" id="SignalP"/>
    </source>
</evidence>
<keyword evidence="1" id="KW-0732">Signal</keyword>
<dbReference type="Proteomes" id="UP000190814">
    <property type="component" value="Unassembled WGS sequence"/>
</dbReference>
<evidence type="ECO:0000313" key="2">
    <source>
        <dbReference type="EMBL" id="SKA70768.1"/>
    </source>
</evidence>
<dbReference type="STRING" id="39495.SAMN02745111_02107"/>
<dbReference type="InterPro" id="IPR032675">
    <property type="entry name" value="LRR_dom_sf"/>
</dbReference>
<organism evidence="2 3">
    <name type="scientific">Eubacterium uniforme</name>
    <dbReference type="NCBI Taxonomy" id="39495"/>
    <lineage>
        <taxon>Bacteria</taxon>
        <taxon>Bacillati</taxon>
        <taxon>Bacillota</taxon>
        <taxon>Clostridia</taxon>
        <taxon>Eubacteriales</taxon>
        <taxon>Eubacteriaceae</taxon>
        <taxon>Eubacterium</taxon>
    </lineage>
</organism>
<dbReference type="RefSeq" id="WP_078766936.1">
    <property type="nucleotide sequence ID" value="NZ_FUXZ01000014.1"/>
</dbReference>
<dbReference type="EMBL" id="FUXZ01000014">
    <property type="protein sequence ID" value="SKA70768.1"/>
    <property type="molecule type" value="Genomic_DNA"/>
</dbReference>
<sequence>MKEFKKLKLFLLMILVTIATLTGTQIVKAEEEDDIKFYIRKSDNFNRIAEYTDPSNVKGLSWDEERNILTMDNFECTDMGIYSHGKHKDITIIVKNNNKLTSLRYGVKIYNLDVKLIGDGSINMTNGFTTAGNEYEDDFLVDNRGSVIIDGPYLNIYDSNMILDDFILKSGHVDMRCCWLEFRGFGIPNELKELQRAPAIQIFDKLEISGGSIYINTGESLNEFDYYDAVEIYPAISYYGYKVTPNVYIENSTFIFVDADGDEEGLIGNYNSRSDYIDMSKFENIIYEYYTDESQIKRILIDKYDVKLSDNSFKYNGKAHTPKVKLGGLFEGVDYKVTYENNIEVGNAKIHIKGIGFYTGEKTVEFEIIEEKITNEANKNTISTDHTSDEQTSDKRIVKDKNFIYKILKESITKNNYGKVEVIGFTNNKIKKLKIKNVIKYNGKKYKITSIGKNVFKNNKKFRSVTIGKYVTKIGSKAFYNCKKLSNVVIKSNKLIKIGKKAFFKKGKGTIKISAPNKKKKAYKKLLKYARCKKIVM</sequence>
<dbReference type="InterPro" id="IPR026906">
    <property type="entry name" value="LRR_5"/>
</dbReference>
<gene>
    <name evidence="2" type="ORF">SAMN02745111_02107</name>
</gene>
<dbReference type="Gene3D" id="3.80.10.10">
    <property type="entry name" value="Ribonuclease Inhibitor"/>
    <property type="match status" value="1"/>
</dbReference>
<keyword evidence="3" id="KW-1185">Reference proteome</keyword>
<evidence type="ECO:0000313" key="3">
    <source>
        <dbReference type="Proteomes" id="UP000190814"/>
    </source>
</evidence>
<dbReference type="SUPFAM" id="SSF52058">
    <property type="entry name" value="L domain-like"/>
    <property type="match status" value="1"/>
</dbReference>
<name>A0A1T4W137_9FIRM</name>
<protein>
    <submittedName>
        <fullName evidence="2">Leucine rich repeat-containing protein</fullName>
    </submittedName>
</protein>
<dbReference type="Pfam" id="PF13306">
    <property type="entry name" value="LRR_5"/>
    <property type="match status" value="1"/>
</dbReference>
<reference evidence="2 3" key="1">
    <citation type="submission" date="2017-02" db="EMBL/GenBank/DDBJ databases">
        <authorList>
            <person name="Peterson S.W."/>
        </authorList>
    </citation>
    <scope>NUCLEOTIDE SEQUENCE [LARGE SCALE GENOMIC DNA]</scope>
    <source>
        <strain evidence="2 3">ATCC 35992</strain>
    </source>
</reference>